<dbReference type="GO" id="GO:0016491">
    <property type="term" value="F:oxidoreductase activity"/>
    <property type="evidence" value="ECO:0007669"/>
    <property type="project" value="UniProtKB-KW"/>
</dbReference>
<dbReference type="InterPro" id="IPR036291">
    <property type="entry name" value="NAD(P)-bd_dom_sf"/>
</dbReference>
<dbReference type="PANTHER" id="PTHR43103:SF3">
    <property type="entry name" value="ADP-L-GLYCERO-D-MANNO-HEPTOSE-6-EPIMERASE"/>
    <property type="match status" value="1"/>
</dbReference>
<name>A0A5E6QP21_PSEFL</name>
<evidence type="ECO:0000256" key="1">
    <source>
        <dbReference type="ARBA" id="ARBA00022857"/>
    </source>
</evidence>
<dbReference type="InterPro" id="IPR001509">
    <property type="entry name" value="Epimerase_deHydtase"/>
</dbReference>
<dbReference type="PANTHER" id="PTHR43103">
    <property type="entry name" value="NUCLEOSIDE-DIPHOSPHATE-SUGAR EPIMERASE"/>
    <property type="match status" value="1"/>
</dbReference>
<organism evidence="4 5">
    <name type="scientific">Pseudomonas fluorescens</name>
    <dbReference type="NCBI Taxonomy" id="294"/>
    <lineage>
        <taxon>Bacteria</taxon>
        <taxon>Pseudomonadati</taxon>
        <taxon>Pseudomonadota</taxon>
        <taxon>Gammaproteobacteria</taxon>
        <taxon>Pseudomonadales</taxon>
        <taxon>Pseudomonadaceae</taxon>
        <taxon>Pseudomonas</taxon>
    </lineage>
</organism>
<evidence type="ECO:0000256" key="2">
    <source>
        <dbReference type="ARBA" id="ARBA00023277"/>
    </source>
</evidence>
<accession>A0A5E6QP21</accession>
<dbReference type="SUPFAM" id="SSF51735">
    <property type="entry name" value="NAD(P)-binding Rossmann-fold domains"/>
    <property type="match status" value="1"/>
</dbReference>
<dbReference type="EMBL" id="CABVGY010000005">
    <property type="protein sequence ID" value="VVM56979.1"/>
    <property type="molecule type" value="Genomic_DNA"/>
</dbReference>
<keyword evidence="4" id="KW-0560">Oxidoreductase</keyword>
<gene>
    <name evidence="4" type="primary">denD_1</name>
    <name evidence="4" type="ORF">PS659_01107</name>
</gene>
<evidence type="ECO:0000313" key="5">
    <source>
        <dbReference type="Proteomes" id="UP000326729"/>
    </source>
</evidence>
<dbReference type="Proteomes" id="UP000326729">
    <property type="component" value="Unassembled WGS sequence"/>
</dbReference>
<keyword evidence="2" id="KW-0119">Carbohydrate metabolism</keyword>
<dbReference type="AlphaFoldDB" id="A0A5E6QP21"/>
<dbReference type="Gene3D" id="3.90.25.10">
    <property type="entry name" value="UDP-galactose 4-epimerase, domain 1"/>
    <property type="match status" value="1"/>
</dbReference>
<dbReference type="OrthoDB" id="9801056at2"/>
<dbReference type="EC" id="1.1.1.410" evidence="4"/>
<evidence type="ECO:0000259" key="3">
    <source>
        <dbReference type="Pfam" id="PF01370"/>
    </source>
</evidence>
<protein>
    <submittedName>
        <fullName evidence="4">D-erythronate dehydrogenase</fullName>
        <ecNumber evidence="4">1.1.1.410</ecNumber>
    </submittedName>
</protein>
<keyword evidence="1" id="KW-0521">NADP</keyword>
<reference evidence="4 5" key="1">
    <citation type="submission" date="2019-09" db="EMBL/GenBank/DDBJ databases">
        <authorList>
            <person name="Chandra G."/>
            <person name="Truman W A."/>
        </authorList>
    </citation>
    <scope>NUCLEOTIDE SEQUENCE [LARGE SCALE GENOMIC DNA]</scope>
    <source>
        <strain evidence="4">PS659</strain>
    </source>
</reference>
<sequence>MRVLITGANGFVGRELVRCLLAVGSLRGRAIGSLLVLDKDLQGLPEDTRLRRHFGSVTDPALMRRVLADGIDVVFHLVSVPGGAAEEQYDLGYQVNLLASLELLNQLRNKIQPPILVYASSVAVYGGDLPARMNETAELRPELSYGTHKAMVESAISDLARRGDVDGRVLRLPGIVARPREPNGLRSAFMSDLMRAFAEGEPYQCPVSPEATAWWMSARCCVNNLIHAAELDGDVLGTQRVWQLPVLHLSIAQVIDALAERYGQERRGLISYAPDARLEALFGRLPPLKTPQARAVGFNHDRNAATLVRNALNPSNPRHLPLTGDTLHVAAN</sequence>
<proteinExistence type="predicted"/>
<dbReference type="Pfam" id="PF01370">
    <property type="entry name" value="Epimerase"/>
    <property type="match status" value="1"/>
</dbReference>
<dbReference type="RefSeq" id="WP_150715228.1">
    <property type="nucleotide sequence ID" value="NZ_CABVGY010000005.1"/>
</dbReference>
<evidence type="ECO:0000313" key="4">
    <source>
        <dbReference type="EMBL" id="VVM56979.1"/>
    </source>
</evidence>
<feature type="domain" description="NAD-dependent epimerase/dehydratase" evidence="3">
    <location>
        <begin position="3"/>
        <end position="207"/>
    </location>
</feature>
<dbReference type="Gene3D" id="3.40.50.720">
    <property type="entry name" value="NAD(P)-binding Rossmann-like Domain"/>
    <property type="match status" value="1"/>
</dbReference>